<dbReference type="InterPro" id="IPR049730">
    <property type="entry name" value="SNF2/RAD54-like_C"/>
</dbReference>
<feature type="compositionally biased region" description="Low complexity" evidence="7">
    <location>
        <begin position="2097"/>
        <end position="2120"/>
    </location>
</feature>
<dbReference type="EMBL" id="JASMQC010000012">
    <property type="protein sequence ID" value="KAK1941180.1"/>
    <property type="molecule type" value="Genomic_DNA"/>
</dbReference>
<dbReference type="SUPFAM" id="SSF52540">
    <property type="entry name" value="P-loop containing nucleoside triphosphate hydrolases"/>
    <property type="match status" value="2"/>
</dbReference>
<comment type="subcellular location">
    <subcellularLocation>
        <location evidence="1">Nucleus</location>
    </subcellularLocation>
</comment>
<evidence type="ECO:0000256" key="4">
    <source>
        <dbReference type="ARBA" id="ARBA00022801"/>
    </source>
</evidence>
<dbReference type="GO" id="GO:0005634">
    <property type="term" value="C:nucleus"/>
    <property type="evidence" value="ECO:0007669"/>
    <property type="project" value="UniProtKB-SubCell"/>
</dbReference>
<dbReference type="GO" id="GO:0042393">
    <property type="term" value="F:histone binding"/>
    <property type="evidence" value="ECO:0007669"/>
    <property type="project" value="TreeGrafter"/>
</dbReference>
<keyword evidence="6" id="KW-0539">Nucleus</keyword>
<feature type="compositionally biased region" description="Basic and acidic residues" evidence="7">
    <location>
        <begin position="1513"/>
        <end position="1547"/>
    </location>
</feature>
<dbReference type="InterPro" id="IPR027417">
    <property type="entry name" value="P-loop_NTPase"/>
</dbReference>
<accession>A0AAD9LLL7</accession>
<dbReference type="GO" id="GO:0000785">
    <property type="term" value="C:chromatin"/>
    <property type="evidence" value="ECO:0007669"/>
    <property type="project" value="TreeGrafter"/>
</dbReference>
<evidence type="ECO:0000256" key="6">
    <source>
        <dbReference type="ARBA" id="ARBA00023242"/>
    </source>
</evidence>
<organism evidence="11 12">
    <name type="scientific">Phytophthora citrophthora</name>
    <dbReference type="NCBI Taxonomy" id="4793"/>
    <lineage>
        <taxon>Eukaryota</taxon>
        <taxon>Sar</taxon>
        <taxon>Stramenopiles</taxon>
        <taxon>Oomycota</taxon>
        <taxon>Peronosporomycetes</taxon>
        <taxon>Peronosporales</taxon>
        <taxon>Peronosporaceae</taxon>
        <taxon>Phytophthora</taxon>
    </lineage>
</organism>
<evidence type="ECO:0000313" key="11">
    <source>
        <dbReference type="EMBL" id="KAK1941180.1"/>
    </source>
</evidence>
<dbReference type="Gene3D" id="3.40.50.300">
    <property type="entry name" value="P-loop containing nucleotide triphosphate hydrolases"/>
    <property type="match status" value="1"/>
</dbReference>
<feature type="region of interest" description="Disordered" evidence="7">
    <location>
        <begin position="436"/>
        <end position="459"/>
    </location>
</feature>
<feature type="compositionally biased region" description="Basic and acidic residues" evidence="7">
    <location>
        <begin position="2058"/>
        <end position="2076"/>
    </location>
</feature>
<dbReference type="GO" id="GO:0003682">
    <property type="term" value="F:chromatin binding"/>
    <property type="evidence" value="ECO:0007669"/>
    <property type="project" value="TreeGrafter"/>
</dbReference>
<keyword evidence="4" id="KW-0378">Hydrolase</keyword>
<evidence type="ECO:0000259" key="10">
    <source>
        <dbReference type="PROSITE" id="PS51194"/>
    </source>
</evidence>
<feature type="domain" description="Helicase C-terminal" evidence="10">
    <location>
        <begin position="812"/>
        <end position="964"/>
    </location>
</feature>
<feature type="compositionally biased region" description="Basic residues" evidence="7">
    <location>
        <begin position="128"/>
        <end position="137"/>
    </location>
</feature>
<comment type="caution">
    <text evidence="11">The sequence shown here is derived from an EMBL/GenBank/DDBJ whole genome shotgun (WGS) entry which is preliminary data.</text>
</comment>
<feature type="domain" description="Chromo" evidence="8">
    <location>
        <begin position="270"/>
        <end position="343"/>
    </location>
</feature>
<dbReference type="InterPro" id="IPR038718">
    <property type="entry name" value="SNF2-like_sf"/>
</dbReference>
<evidence type="ECO:0000259" key="8">
    <source>
        <dbReference type="PROSITE" id="PS50013"/>
    </source>
</evidence>
<feature type="region of interest" description="Disordered" evidence="7">
    <location>
        <begin position="21"/>
        <end position="46"/>
    </location>
</feature>
<feature type="region of interest" description="Disordered" evidence="7">
    <location>
        <begin position="64"/>
        <end position="206"/>
    </location>
</feature>
<dbReference type="InterPro" id="IPR014001">
    <property type="entry name" value="Helicase_ATP-bd"/>
</dbReference>
<keyword evidence="2" id="KW-0677">Repeat</keyword>
<protein>
    <submittedName>
        <fullName evidence="11">Chromodomain-helicase-DNA-binding protein 8</fullName>
    </submittedName>
</protein>
<evidence type="ECO:0000256" key="7">
    <source>
        <dbReference type="SAM" id="MobiDB-lite"/>
    </source>
</evidence>
<dbReference type="PROSITE" id="PS51194">
    <property type="entry name" value="HELICASE_CTER"/>
    <property type="match status" value="1"/>
</dbReference>
<evidence type="ECO:0000256" key="2">
    <source>
        <dbReference type="ARBA" id="ARBA00022737"/>
    </source>
</evidence>
<dbReference type="Proteomes" id="UP001259832">
    <property type="component" value="Unassembled WGS sequence"/>
</dbReference>
<feature type="compositionally biased region" description="Polar residues" evidence="7">
    <location>
        <begin position="1474"/>
        <end position="1485"/>
    </location>
</feature>
<dbReference type="InterPro" id="IPR000330">
    <property type="entry name" value="SNF2_N"/>
</dbReference>
<feature type="region of interest" description="Disordered" evidence="7">
    <location>
        <begin position="251"/>
        <end position="291"/>
    </location>
</feature>
<reference evidence="11" key="1">
    <citation type="submission" date="2023-08" db="EMBL/GenBank/DDBJ databases">
        <title>Reference Genome Resource for the Citrus Pathogen Phytophthora citrophthora.</title>
        <authorList>
            <person name="Moller H."/>
            <person name="Coetzee B."/>
            <person name="Rose L.J."/>
            <person name="Van Niekerk J.M."/>
        </authorList>
    </citation>
    <scope>NUCLEOTIDE SEQUENCE</scope>
    <source>
        <strain evidence="11">STE-U-9442</strain>
    </source>
</reference>
<evidence type="ECO:0000313" key="12">
    <source>
        <dbReference type="Proteomes" id="UP001259832"/>
    </source>
</evidence>
<feature type="compositionally biased region" description="Acidic residues" evidence="7">
    <location>
        <begin position="1141"/>
        <end position="1154"/>
    </location>
</feature>
<feature type="compositionally biased region" description="Acidic residues" evidence="7">
    <location>
        <begin position="86"/>
        <end position="109"/>
    </location>
</feature>
<dbReference type="CDD" id="cd17995">
    <property type="entry name" value="DEXHc_CHD6_7_8_9"/>
    <property type="match status" value="1"/>
</dbReference>
<keyword evidence="3" id="KW-0547">Nucleotide-binding</keyword>
<feature type="region of interest" description="Disordered" evidence="7">
    <location>
        <begin position="1141"/>
        <end position="1172"/>
    </location>
</feature>
<feature type="compositionally biased region" description="Basic and acidic residues" evidence="7">
    <location>
        <begin position="254"/>
        <end position="276"/>
    </location>
</feature>
<feature type="region of interest" description="Disordered" evidence="7">
    <location>
        <begin position="2003"/>
        <end position="2127"/>
    </location>
</feature>
<gene>
    <name evidence="11" type="ORF">P3T76_007046</name>
</gene>
<feature type="compositionally biased region" description="Basic residues" evidence="7">
    <location>
        <begin position="161"/>
        <end position="183"/>
    </location>
</feature>
<dbReference type="PROSITE" id="PS50013">
    <property type="entry name" value="CHROMO_2"/>
    <property type="match status" value="2"/>
</dbReference>
<dbReference type="Pfam" id="PF00176">
    <property type="entry name" value="SNF2-rel_dom"/>
    <property type="match status" value="1"/>
</dbReference>
<dbReference type="GO" id="GO:0016887">
    <property type="term" value="F:ATP hydrolysis activity"/>
    <property type="evidence" value="ECO:0007669"/>
    <property type="project" value="TreeGrafter"/>
</dbReference>
<dbReference type="SMART" id="SM00490">
    <property type="entry name" value="HELICc"/>
    <property type="match status" value="1"/>
</dbReference>
<dbReference type="InterPro" id="IPR023780">
    <property type="entry name" value="Chromo_domain"/>
</dbReference>
<keyword evidence="12" id="KW-1185">Reference proteome</keyword>
<feature type="compositionally biased region" description="Basic and acidic residues" evidence="7">
    <location>
        <begin position="116"/>
        <end position="127"/>
    </location>
</feature>
<evidence type="ECO:0000256" key="5">
    <source>
        <dbReference type="ARBA" id="ARBA00022840"/>
    </source>
</evidence>
<dbReference type="Pfam" id="PF00271">
    <property type="entry name" value="Helicase_C"/>
    <property type="match status" value="1"/>
</dbReference>
<feature type="domain" description="Chromo" evidence="8">
    <location>
        <begin position="355"/>
        <end position="427"/>
    </location>
</feature>
<dbReference type="InterPro" id="IPR000953">
    <property type="entry name" value="Chromo/chromo_shadow_dom"/>
</dbReference>
<dbReference type="InterPro" id="IPR016197">
    <property type="entry name" value="Chromo-like_dom_sf"/>
</dbReference>
<dbReference type="Gene3D" id="2.40.50.40">
    <property type="match status" value="2"/>
</dbReference>
<feature type="compositionally biased region" description="Acidic residues" evidence="7">
    <location>
        <begin position="188"/>
        <end position="200"/>
    </location>
</feature>
<proteinExistence type="predicted"/>
<name>A0AAD9LLL7_9STRA</name>
<dbReference type="PANTHER" id="PTHR45623">
    <property type="entry name" value="CHROMODOMAIN-HELICASE-DNA-BINDING PROTEIN 3-RELATED-RELATED"/>
    <property type="match status" value="1"/>
</dbReference>
<feature type="region of interest" description="Disordered" evidence="7">
    <location>
        <begin position="1410"/>
        <end position="1556"/>
    </location>
</feature>
<evidence type="ECO:0000256" key="3">
    <source>
        <dbReference type="ARBA" id="ARBA00022741"/>
    </source>
</evidence>
<dbReference type="GO" id="GO:0140658">
    <property type="term" value="F:ATP-dependent chromatin remodeler activity"/>
    <property type="evidence" value="ECO:0007669"/>
    <property type="project" value="TreeGrafter"/>
</dbReference>
<feature type="compositionally biased region" description="Acidic residues" evidence="7">
    <location>
        <begin position="143"/>
        <end position="156"/>
    </location>
</feature>
<feature type="compositionally biased region" description="Low complexity" evidence="7">
    <location>
        <begin position="21"/>
        <end position="38"/>
    </location>
</feature>
<dbReference type="Pfam" id="PF00385">
    <property type="entry name" value="Chromo"/>
    <property type="match status" value="1"/>
</dbReference>
<dbReference type="SUPFAM" id="SSF54160">
    <property type="entry name" value="Chromo domain-like"/>
    <property type="match status" value="2"/>
</dbReference>
<dbReference type="PROSITE" id="PS51192">
    <property type="entry name" value="HELICASE_ATP_BIND_1"/>
    <property type="match status" value="1"/>
</dbReference>
<dbReference type="Gene3D" id="3.40.50.10810">
    <property type="entry name" value="Tandem AAA-ATPase domain"/>
    <property type="match status" value="1"/>
</dbReference>
<dbReference type="CDD" id="cd18793">
    <property type="entry name" value="SF2_C_SNF"/>
    <property type="match status" value="1"/>
</dbReference>
<sequence length="2146" mass="244449">MVRKTHSSSRPGNNVVSAIELSTSSSESEVTVGDTTVKPRPKLRTRRTKVLEQIEGHALDSPEVARPVKRRRESKQIQWDFLKYVEEEDERDDNEEEEVDNDTTEDYVDQVETPSEEEKMPKEDSNRRRSGRKRKPARTMIDLSDDDFIMSSEEEEEKPKPNAKPKKKTAAKSKAKGKRKRKSSSSDSSEEDFADDSEVEIVERVKPESDGFIIDKVIAREVHTLKEWKKICWNKNTRFLTHCSIFLPEEEDDKGEKQEGQEQKEGENSTTTEKETPSTPKESTDDDDGEVAGEERFLIKWKMLSYLHTSWQTEDELLDTDKNAKGKIQRFREKEHRALYTQEVQGDEYFNPEFRSVDRILEIRDRPLDDFAPDDAADGESKFQYFLVKWNALSYDEITWEREDDVGDDAALEQYNERIIRAAKRFKKIALAKHTPHNKPKNFRGYTAESPPPRRKEQSFQLRDYQLTGVNWMLFNWYQKRNSMLADEMGLGKTVQTVMYINHLAVVERTPQPFIIVAPLSTLGHWQREFNSWTNLNAVVYHGSAAARDVLQNYEFFMSEDELLRADELQGKNKNSKGAAPRPKRNCYRFDVLITTYEMASATDLYKLAQINWQLMVVDEAHRLKNRNSKLSNILHTRFTYENMLLLTGTPLQNNVEELWVLLNFLDTKKFASKEDFLDSFGELTDSAQVERLHSELKPYLLRRMKEDVEKSLAPKEETIIEVELTVLQKQYYRAIYEKNTEFLSRGGRKGDTPSLMNVLMELRKCCNHPFLVKGVEEREVKRLAKQPKVAKEEIQRQISESLVNTSGKLVLLDKLLPRLKETGHRVLIFSQFKIMLDIIQDYLALRRYNCERIDGNITGNERQSAIDRFCREGSNSFIMLLSTRAGGVGINLTAADTVIIYDSDWNPQNDLQAQARCHRIGQKKSVKIYRLLTSKTYELHMFHKASLKLGLDQAVLGGIKNDDPVGKLKGATKKSKPNERMSKEEIENLLKHGAYEMFKEQESEAEAASKKFGEESIDQILSRSTTIVHDPTKDADGNEKKNVMSSFSKATFVSSANPDEEVDIDDPNFWTKVIGLNGVEEQKKVEPSPLQKRRCRRKVKSYLLDDDKAFMMEDSGDESSSSKKRKKIFRELGVQKDEEFVVSDDDDDDEDSSDTPYAKDDLLDGTAKGKRKRSKPAQVPIYVYTEVIVDLLSTFGYGRWDDMRRNARVLQGYSVAELSKFVQEYIIGMVRVTTAMTSFPRIGLDLDPSRVYIISTTALPQFMGNASPIERYAHELNNSVRRFRFLVPMLNDMRIMNPLAAAVPPRMWITDFKSRAARGCRGKLQQIDTMSNLSEFVRLKFVPVAPLVALIKDLQKVGNEAEVQEMIALGTIPEPVCVVPVGKKEEPTPAEEKSEEKTGNAENALVKLSAENKESNEKAETNEGGAATDETLQELPSGAPTSDAKSEKTQPSVPKSSEDPTSKEEALDEPSVGTVSTEASTTEAPSEVKTAASDNKDDDVQAKESSPMTDSNDEKEKHVTDVESGDKASQRNPDTSDDKVSLEKSDTPPSNMSAVPMPTQREAVQQMLQNVQDVEKMKAERRQAMHILRALQPVNSPEPVAPWWISRVDDVMLMMYVYRDGWIKGRTLPARMVDSTTLFGDRAKRCPVEMWPTLSNLNRRIKVLLHLWTTVKKVKPTPPAASITHSLNLTSTKHHQQRQHDIQKQLKRRELERVQQARQQARSSVHGTRHNQFAKLIFSYGIPDVSTCRDDRERNEKWRYFLQDSLLGIGHVPLEQLLAEALDLERVCRQRLRKDIDVEPSEEKSILGGERGLWLLTTTQCRRLLHRVDLFRLLRTQILVLPPAQLVELVSRVVRAQSTSTDYPSWWSCPRHDILLLQGVECYGLDEHLASVWKLPLFNSANKLSAFPSSSWVENYVTALALACRNLIVKTQSYRSDSDYIDASSDDVRNVQANDRHPVQAGRTNLEAETRRRIRDVRGMRDEDPYYNSSVRLRHVIESTAEREEAARKNRAEEAQSLKTKEEPLSGVKTGLIKKADHQNGTRSTKSSDDNADDTEEKVKADSSNSEKSDVVHLDDDGDSSEEEEKKSSRPPPVRRPAAAAVRAAKAASDNNDAAVAAAKAEHEQSAVRAWDVIVIDSSGNSDSE</sequence>
<dbReference type="PANTHER" id="PTHR45623:SF11">
    <property type="entry name" value="KISMET, ISOFORM C"/>
    <property type="match status" value="1"/>
</dbReference>
<dbReference type="InterPro" id="IPR001650">
    <property type="entry name" value="Helicase_C-like"/>
</dbReference>
<feature type="domain" description="Helicase ATP-binding" evidence="9">
    <location>
        <begin position="474"/>
        <end position="669"/>
    </location>
</feature>
<dbReference type="GO" id="GO:0003677">
    <property type="term" value="F:DNA binding"/>
    <property type="evidence" value="ECO:0007669"/>
    <property type="project" value="TreeGrafter"/>
</dbReference>
<evidence type="ECO:0000256" key="1">
    <source>
        <dbReference type="ARBA" id="ARBA00004123"/>
    </source>
</evidence>
<keyword evidence="5" id="KW-0067">ATP-binding</keyword>
<dbReference type="GO" id="GO:0005524">
    <property type="term" value="F:ATP binding"/>
    <property type="evidence" value="ECO:0007669"/>
    <property type="project" value="UniProtKB-KW"/>
</dbReference>
<feature type="compositionally biased region" description="Basic and acidic residues" evidence="7">
    <location>
        <begin position="1457"/>
        <end position="1466"/>
    </location>
</feature>
<evidence type="ECO:0000259" key="9">
    <source>
        <dbReference type="PROSITE" id="PS51192"/>
    </source>
</evidence>
<feature type="compositionally biased region" description="Basic and acidic residues" evidence="7">
    <location>
        <begin position="1411"/>
        <end position="1422"/>
    </location>
</feature>
<dbReference type="SMART" id="SM00487">
    <property type="entry name" value="DEXDc"/>
    <property type="match status" value="1"/>
</dbReference>
<dbReference type="SMART" id="SM00298">
    <property type="entry name" value="CHROMO"/>
    <property type="match status" value="2"/>
</dbReference>
<feature type="compositionally biased region" description="Basic and acidic residues" evidence="7">
    <location>
        <begin position="2003"/>
        <end position="2025"/>
    </location>
</feature>